<protein>
    <recommendedName>
        <fullName evidence="2">DUF3291 domain-containing protein</fullName>
    </recommendedName>
</protein>
<evidence type="ECO:0000313" key="4">
    <source>
        <dbReference type="Proteomes" id="UP000182427"/>
    </source>
</evidence>
<dbReference type="SUPFAM" id="SSF54909">
    <property type="entry name" value="Dimeric alpha+beta barrel"/>
    <property type="match status" value="1"/>
</dbReference>
<keyword evidence="4" id="KW-1185">Reference proteome</keyword>
<dbReference type="Gene3D" id="3.30.70.100">
    <property type="match status" value="1"/>
</dbReference>
<dbReference type="AlphaFoldDB" id="A0A1G7FWB9"/>
<accession>A0A1G7FWB9</accession>
<dbReference type="RefSeq" id="WP_083343726.1">
    <property type="nucleotide sequence ID" value="NZ_LT629690.1"/>
</dbReference>
<proteinExistence type="predicted"/>
<dbReference type="Pfam" id="PF11695">
    <property type="entry name" value="DUF3291"/>
    <property type="match status" value="1"/>
</dbReference>
<reference evidence="3 4" key="1">
    <citation type="submission" date="2016-10" db="EMBL/GenBank/DDBJ databases">
        <authorList>
            <person name="de Groot N.N."/>
        </authorList>
    </citation>
    <scope>NUCLEOTIDE SEQUENCE [LARGE SCALE GENOMIC DNA]</scope>
    <source>
        <strain evidence="3 4">GAS232</strain>
    </source>
</reference>
<evidence type="ECO:0000256" key="1">
    <source>
        <dbReference type="SAM" id="MobiDB-lite"/>
    </source>
</evidence>
<feature type="region of interest" description="Disordered" evidence="1">
    <location>
        <begin position="110"/>
        <end position="141"/>
    </location>
</feature>
<name>A0A1G7FWB9_9BACT</name>
<organism evidence="3 4">
    <name type="scientific">Terriglobus roseus</name>
    <dbReference type="NCBI Taxonomy" id="392734"/>
    <lineage>
        <taxon>Bacteria</taxon>
        <taxon>Pseudomonadati</taxon>
        <taxon>Acidobacteriota</taxon>
        <taxon>Terriglobia</taxon>
        <taxon>Terriglobales</taxon>
        <taxon>Acidobacteriaceae</taxon>
        <taxon>Terriglobus</taxon>
    </lineage>
</organism>
<feature type="domain" description="DUF3291" evidence="2">
    <location>
        <begin position="43"/>
        <end position="107"/>
    </location>
</feature>
<dbReference type="InterPro" id="IPR011008">
    <property type="entry name" value="Dimeric_a/b-barrel"/>
</dbReference>
<evidence type="ECO:0000313" key="3">
    <source>
        <dbReference type="EMBL" id="SDE80072.1"/>
    </source>
</evidence>
<dbReference type="InterPro" id="IPR021708">
    <property type="entry name" value="DUF3291"/>
</dbReference>
<evidence type="ECO:0000259" key="2">
    <source>
        <dbReference type="Pfam" id="PF11695"/>
    </source>
</evidence>
<sequence>MHVSLTRLRIRSLRFLPGFMVYALRSESQVRGAAGFRQGSLLPDRKRTFWTMTLWDSSESMRAYMTSGAHKAAMPKLLHWCDQASVTHWETDEDTLPSWEFAATRMRSQGRPSKVLHPASGHADLTFDPPRLSPFKPIAPR</sequence>
<dbReference type="EMBL" id="LT629690">
    <property type="protein sequence ID" value="SDE80072.1"/>
    <property type="molecule type" value="Genomic_DNA"/>
</dbReference>
<gene>
    <name evidence="3" type="ORF">SAMN05444167_0466</name>
</gene>
<dbReference type="Proteomes" id="UP000182427">
    <property type="component" value="Chromosome I"/>
</dbReference>